<organism evidence="3 5">
    <name type="scientific">Streptomyces platensis</name>
    <dbReference type="NCBI Taxonomy" id="58346"/>
    <lineage>
        <taxon>Bacteria</taxon>
        <taxon>Bacillati</taxon>
        <taxon>Actinomycetota</taxon>
        <taxon>Actinomycetes</taxon>
        <taxon>Kitasatosporales</taxon>
        <taxon>Streptomycetaceae</taxon>
        <taxon>Streptomyces</taxon>
    </lineage>
</organism>
<dbReference type="Proteomes" id="UP000194225">
    <property type="component" value="Unassembled WGS sequence"/>
</dbReference>
<dbReference type="Proteomes" id="UP000325458">
    <property type="component" value="Chromosome"/>
</dbReference>
<gene>
    <name evidence="2" type="ORF">BG653_02798</name>
    <name evidence="3" type="ORF">CP981_20275</name>
</gene>
<dbReference type="EMBL" id="CP023691">
    <property type="protein sequence ID" value="QEV53679.1"/>
    <property type="molecule type" value="Genomic_DNA"/>
</dbReference>
<evidence type="ECO:0000256" key="1">
    <source>
        <dbReference type="SAM" id="MobiDB-lite"/>
    </source>
</evidence>
<name>A0AAE6NIE5_STRPT</name>
<dbReference type="EMBL" id="MIGA01000015">
    <property type="protein sequence ID" value="OSY45773.1"/>
    <property type="molecule type" value="Genomic_DNA"/>
</dbReference>
<dbReference type="RefSeq" id="WP_085924635.1">
    <property type="nucleotide sequence ID" value="NZ_BAABSS010000053.1"/>
</dbReference>
<proteinExistence type="predicted"/>
<keyword evidence="4" id="KW-1185">Reference proteome</keyword>
<evidence type="ECO:0000313" key="3">
    <source>
        <dbReference type="EMBL" id="QEV53679.1"/>
    </source>
</evidence>
<dbReference type="KEGG" id="spla:CP981_20275"/>
<protein>
    <submittedName>
        <fullName evidence="3">Uncharacterized protein</fullName>
    </submittedName>
</protein>
<dbReference type="GeneID" id="90925621"/>
<accession>A0AAE6NIE5</accession>
<reference evidence="3 5" key="2">
    <citation type="submission" date="2017-09" db="EMBL/GenBank/DDBJ databases">
        <authorList>
            <person name="Lee N."/>
            <person name="Cho B.-K."/>
        </authorList>
    </citation>
    <scope>NUCLEOTIDE SEQUENCE [LARGE SCALE GENOMIC DNA]</scope>
    <source>
        <strain evidence="3 5">ATCC 23948</strain>
    </source>
</reference>
<dbReference type="AlphaFoldDB" id="A0AAE6NIE5"/>
<evidence type="ECO:0000313" key="2">
    <source>
        <dbReference type="EMBL" id="OSY45773.1"/>
    </source>
</evidence>
<evidence type="ECO:0000313" key="5">
    <source>
        <dbReference type="Proteomes" id="UP000325458"/>
    </source>
</evidence>
<feature type="region of interest" description="Disordered" evidence="1">
    <location>
        <begin position="80"/>
        <end position="117"/>
    </location>
</feature>
<sequence>MKTYIGRHQVLTDTDALELALGTPLELWLGEDDESDEERAARLDAARDILADAPGLYDRALRTAATALRDDRTRRLTAMQRTARGPFRRGHDDAPAAVLPLRTHRPSGSAFGMRDVA</sequence>
<reference evidence="2 4" key="1">
    <citation type="submission" date="2016-09" db="EMBL/GenBank/DDBJ databases">
        <title>Streptomyces platensis DSM40041, a candidate organism with high potential of specific P450 cytochromes.</title>
        <authorList>
            <person name="Grumaz C."/>
            <person name="Vainshtein Y."/>
            <person name="Kirstahler P."/>
            <person name="Sohn K."/>
        </authorList>
    </citation>
    <scope>NUCLEOTIDE SEQUENCE [LARGE SCALE GENOMIC DNA]</scope>
    <source>
        <strain evidence="2 4">DSM 40041</strain>
    </source>
</reference>
<evidence type="ECO:0000313" key="4">
    <source>
        <dbReference type="Proteomes" id="UP000194225"/>
    </source>
</evidence>